<dbReference type="InParanoid" id="A0A067MF56"/>
<keyword evidence="3" id="KW-1185">Reference proteome</keyword>
<feature type="region of interest" description="Disordered" evidence="1">
    <location>
        <begin position="20"/>
        <end position="84"/>
    </location>
</feature>
<proteinExistence type="predicted"/>
<evidence type="ECO:0000313" key="3">
    <source>
        <dbReference type="Proteomes" id="UP000027195"/>
    </source>
</evidence>
<sequence length="117" mass="12982">MQAHGTNQIMLQPSAAEIMATRPLGDLPPPNLIGPKPSPRETGNVALVSHPREAQSEDNRHTNRRPDPNHPVPVPPHIINSAATEEKRREILELVKEYTHCGLFSSSYYNHEPPASQ</sequence>
<dbReference type="EMBL" id="KL198069">
    <property type="protein sequence ID" value="KDQ10231.1"/>
    <property type="molecule type" value="Genomic_DNA"/>
</dbReference>
<dbReference type="HOGENOM" id="CLU_2084475_0_0_1"/>
<evidence type="ECO:0000313" key="2">
    <source>
        <dbReference type="EMBL" id="KDQ10231.1"/>
    </source>
</evidence>
<organism evidence="2 3">
    <name type="scientific">Botryobasidium botryosum (strain FD-172 SS1)</name>
    <dbReference type="NCBI Taxonomy" id="930990"/>
    <lineage>
        <taxon>Eukaryota</taxon>
        <taxon>Fungi</taxon>
        <taxon>Dikarya</taxon>
        <taxon>Basidiomycota</taxon>
        <taxon>Agaricomycotina</taxon>
        <taxon>Agaricomycetes</taxon>
        <taxon>Cantharellales</taxon>
        <taxon>Botryobasidiaceae</taxon>
        <taxon>Botryobasidium</taxon>
    </lineage>
</organism>
<evidence type="ECO:0000256" key="1">
    <source>
        <dbReference type="SAM" id="MobiDB-lite"/>
    </source>
</evidence>
<reference evidence="3" key="1">
    <citation type="journal article" date="2014" name="Proc. Natl. Acad. Sci. U.S.A.">
        <title>Extensive sampling of basidiomycete genomes demonstrates inadequacy of the white-rot/brown-rot paradigm for wood decay fungi.</title>
        <authorList>
            <person name="Riley R."/>
            <person name="Salamov A.A."/>
            <person name="Brown D.W."/>
            <person name="Nagy L.G."/>
            <person name="Floudas D."/>
            <person name="Held B.W."/>
            <person name="Levasseur A."/>
            <person name="Lombard V."/>
            <person name="Morin E."/>
            <person name="Otillar R."/>
            <person name="Lindquist E.A."/>
            <person name="Sun H."/>
            <person name="LaButti K.M."/>
            <person name="Schmutz J."/>
            <person name="Jabbour D."/>
            <person name="Luo H."/>
            <person name="Baker S.E."/>
            <person name="Pisabarro A.G."/>
            <person name="Walton J.D."/>
            <person name="Blanchette R.A."/>
            <person name="Henrissat B."/>
            <person name="Martin F."/>
            <person name="Cullen D."/>
            <person name="Hibbett D.S."/>
            <person name="Grigoriev I.V."/>
        </authorList>
    </citation>
    <scope>NUCLEOTIDE SEQUENCE [LARGE SCALE GENOMIC DNA]</scope>
    <source>
        <strain evidence="3">FD-172 SS1</strain>
    </source>
</reference>
<dbReference type="AlphaFoldDB" id="A0A067MF56"/>
<dbReference type="Proteomes" id="UP000027195">
    <property type="component" value="Unassembled WGS sequence"/>
</dbReference>
<gene>
    <name evidence="2" type="ORF">BOTBODRAFT_58161</name>
</gene>
<accession>A0A067MF56</accession>
<name>A0A067MF56_BOTB1</name>
<protein>
    <submittedName>
        <fullName evidence="2">Uncharacterized protein</fullName>
    </submittedName>
</protein>
<feature type="compositionally biased region" description="Basic and acidic residues" evidence="1">
    <location>
        <begin position="50"/>
        <end position="68"/>
    </location>
</feature>